<proteinExistence type="predicted"/>
<dbReference type="AlphaFoldDB" id="A0A0F9X7H9"/>
<dbReference type="Proteomes" id="UP000034112">
    <property type="component" value="Unassembled WGS sequence"/>
</dbReference>
<name>A0A0F9X7H9_TRIHA</name>
<comment type="caution">
    <text evidence="1">The sequence shown here is derived from an EMBL/GenBank/DDBJ whole genome shotgun (WGS) entry which is preliminary data.</text>
</comment>
<gene>
    <name evidence="1" type="ORF">THAR02_11115</name>
</gene>
<evidence type="ECO:0000313" key="2">
    <source>
        <dbReference type="Proteomes" id="UP000034112"/>
    </source>
</evidence>
<accession>A0A0F9X7H9</accession>
<reference evidence="2" key="1">
    <citation type="journal article" date="2015" name="Genome Announc.">
        <title>Draft whole-genome sequence of the biocontrol agent Trichoderma harzianum T6776.</title>
        <authorList>
            <person name="Baroncelli R."/>
            <person name="Piaggeschi G."/>
            <person name="Fiorini L."/>
            <person name="Bertolini E."/>
            <person name="Zapparata A."/>
            <person name="Pe M.E."/>
            <person name="Sarrocco S."/>
            <person name="Vannacci G."/>
        </authorList>
    </citation>
    <scope>NUCLEOTIDE SEQUENCE [LARGE SCALE GENOMIC DNA]</scope>
    <source>
        <strain evidence="2">T6776</strain>
    </source>
</reference>
<sequence>MCDTNFPSRDAYHNSSTQLVLLSILPPQSGSVNTVDEEFPVMPKFAGYENYKRMITKISNSLFYGDVGRIRDLARDQP</sequence>
<protein>
    <submittedName>
        <fullName evidence="1">Uncharacterized protein</fullName>
    </submittedName>
</protein>
<dbReference type="EMBL" id="JOKZ01000736">
    <property type="protein sequence ID" value="KKO96777.1"/>
    <property type="molecule type" value="Genomic_DNA"/>
</dbReference>
<organism evidence="1 2">
    <name type="scientific">Trichoderma harzianum</name>
    <name type="common">Hypocrea lixii</name>
    <dbReference type="NCBI Taxonomy" id="5544"/>
    <lineage>
        <taxon>Eukaryota</taxon>
        <taxon>Fungi</taxon>
        <taxon>Dikarya</taxon>
        <taxon>Ascomycota</taxon>
        <taxon>Pezizomycotina</taxon>
        <taxon>Sordariomycetes</taxon>
        <taxon>Hypocreomycetidae</taxon>
        <taxon>Hypocreales</taxon>
        <taxon>Hypocreaceae</taxon>
        <taxon>Trichoderma</taxon>
    </lineage>
</organism>
<evidence type="ECO:0000313" key="1">
    <source>
        <dbReference type="EMBL" id="KKO96777.1"/>
    </source>
</evidence>